<feature type="transmembrane region" description="Helical" evidence="1">
    <location>
        <begin position="736"/>
        <end position="756"/>
    </location>
</feature>
<accession>A0A8J8T5T6</accession>
<reference evidence="2" key="1">
    <citation type="submission" date="2019-06" db="EMBL/GenBank/DDBJ databases">
        <authorList>
            <person name="Zheng W."/>
        </authorList>
    </citation>
    <scope>NUCLEOTIDE SEQUENCE</scope>
    <source>
        <strain evidence="2">QDHG01</strain>
    </source>
</reference>
<protein>
    <submittedName>
        <fullName evidence="2">Uncharacterized protein</fullName>
    </submittedName>
</protein>
<evidence type="ECO:0000313" key="3">
    <source>
        <dbReference type="Proteomes" id="UP000785679"/>
    </source>
</evidence>
<name>A0A8J8T5T6_HALGN</name>
<evidence type="ECO:0000256" key="1">
    <source>
        <dbReference type="SAM" id="Phobius"/>
    </source>
</evidence>
<evidence type="ECO:0000313" key="2">
    <source>
        <dbReference type="EMBL" id="TNV82626.1"/>
    </source>
</evidence>
<feature type="transmembrane region" description="Helical" evidence="1">
    <location>
        <begin position="568"/>
        <end position="585"/>
    </location>
</feature>
<sequence>MRCLNIFQVMSAANLDQHGAPSPNQPDILEKERSLNHLLDQFEEKVLQDEKQLDLNNSLQDLSMFAESNDKTKLPLQSPTSSNQDAIIPPPTDYKERGFTTVRSFIQYKHNQKSVTKKIKCNIEKLKKDLVERALNCSGLGSVMDKAEYDMDFRFFRFFKFFLYHLIYFIFGPPLTMAIVSLFDSYGLALNMGFSIKSTVKITSIFQFMFFLFDAFIAIMWILRTVMPESGYIEGIYQEQLWFFFVHTIMRCFIIAVRYGYFSDLRHSMYREDIQNKKFIGKDLLIENWIQLSPDGGLWDEINSSIYRNQVEEKIFSMNFVEILDPISARRLKDETYYSENHLSANIAENDKLGQTFKFFLHSRYEELEEYSARNELRKLMESIASQRCGALESTTNLQNEFLNDVYYYTIPSNTDEVIANTKVRYQAKLLMREITIFAGSYQLSQKIPLFLALFRAFLPFIARQLEFGNPIHGFGRDSWAYTVFEVYFNTLLVYSNYVFVYAGLVDFHRRRLMMRACGVLINPEKEGVCKMFKIFPTINFLDVRSLHAWYNMRQCMMDLGRRYLKRIFIYSSVFLACYLAFMVYRCLKIFGLIETQTTILTEMFSGYDALVILSIILLMLYYGASINYQFVTDQLTLIQIKHAMVMAKKNLKCVLNTDSEESLLNNDTEFQGQYIVILARLLKAYHKEKPQKSREEIRKKLDRIIKEIDNIRERLDIEFNHHPLRIMGLKATYELMNQIYTGLATLVAAIIQQLVATNDFL</sequence>
<dbReference type="Proteomes" id="UP000785679">
    <property type="component" value="Unassembled WGS sequence"/>
</dbReference>
<proteinExistence type="predicted"/>
<feature type="transmembrane region" description="Helical" evidence="1">
    <location>
        <begin position="487"/>
        <end position="506"/>
    </location>
</feature>
<feature type="transmembrane region" description="Helical" evidence="1">
    <location>
        <begin position="204"/>
        <end position="222"/>
    </location>
</feature>
<feature type="transmembrane region" description="Helical" evidence="1">
    <location>
        <begin position="448"/>
        <end position="467"/>
    </location>
</feature>
<feature type="transmembrane region" description="Helical" evidence="1">
    <location>
        <begin position="161"/>
        <end position="183"/>
    </location>
</feature>
<comment type="caution">
    <text evidence="2">The sequence shown here is derived from an EMBL/GenBank/DDBJ whole genome shotgun (WGS) entry which is preliminary data.</text>
</comment>
<organism evidence="2 3">
    <name type="scientific">Halteria grandinella</name>
    <dbReference type="NCBI Taxonomy" id="5974"/>
    <lineage>
        <taxon>Eukaryota</taxon>
        <taxon>Sar</taxon>
        <taxon>Alveolata</taxon>
        <taxon>Ciliophora</taxon>
        <taxon>Intramacronucleata</taxon>
        <taxon>Spirotrichea</taxon>
        <taxon>Stichotrichia</taxon>
        <taxon>Sporadotrichida</taxon>
        <taxon>Halteriidae</taxon>
        <taxon>Halteria</taxon>
    </lineage>
</organism>
<keyword evidence="1" id="KW-1133">Transmembrane helix</keyword>
<dbReference type="EMBL" id="RRYP01004739">
    <property type="protein sequence ID" value="TNV82626.1"/>
    <property type="molecule type" value="Genomic_DNA"/>
</dbReference>
<keyword evidence="1" id="KW-0472">Membrane</keyword>
<dbReference type="AlphaFoldDB" id="A0A8J8T5T6"/>
<dbReference type="OrthoDB" id="312646at2759"/>
<keyword evidence="3" id="KW-1185">Reference proteome</keyword>
<keyword evidence="1" id="KW-0812">Transmembrane</keyword>
<gene>
    <name evidence="2" type="ORF">FGO68_gene8326</name>
</gene>
<feature type="transmembrane region" description="Helical" evidence="1">
    <location>
        <begin position="605"/>
        <end position="625"/>
    </location>
</feature>
<feature type="transmembrane region" description="Helical" evidence="1">
    <location>
        <begin position="242"/>
        <end position="261"/>
    </location>
</feature>